<evidence type="ECO:0000313" key="1">
    <source>
        <dbReference type="EMBL" id="KAH7944776.1"/>
    </source>
</evidence>
<comment type="caution">
    <text evidence="1">The sequence shown here is derived from an EMBL/GenBank/DDBJ whole genome shotgun (WGS) entry which is preliminary data.</text>
</comment>
<organism evidence="1 2">
    <name type="scientific">Dermacentor silvarum</name>
    <name type="common">Tick</name>
    <dbReference type="NCBI Taxonomy" id="543639"/>
    <lineage>
        <taxon>Eukaryota</taxon>
        <taxon>Metazoa</taxon>
        <taxon>Ecdysozoa</taxon>
        <taxon>Arthropoda</taxon>
        <taxon>Chelicerata</taxon>
        <taxon>Arachnida</taxon>
        <taxon>Acari</taxon>
        <taxon>Parasitiformes</taxon>
        <taxon>Ixodida</taxon>
        <taxon>Ixodoidea</taxon>
        <taxon>Ixodidae</taxon>
        <taxon>Rhipicephalinae</taxon>
        <taxon>Dermacentor</taxon>
    </lineage>
</organism>
<name>A0ACB8CIK9_DERSI</name>
<gene>
    <name evidence="1" type="ORF">HPB49_000565</name>
</gene>
<reference evidence="1" key="1">
    <citation type="submission" date="2020-05" db="EMBL/GenBank/DDBJ databases">
        <title>Large-scale comparative analyses of tick genomes elucidate their genetic diversity and vector capacities.</title>
        <authorList>
            <person name="Jia N."/>
            <person name="Wang J."/>
            <person name="Shi W."/>
            <person name="Du L."/>
            <person name="Sun Y."/>
            <person name="Zhan W."/>
            <person name="Jiang J."/>
            <person name="Wang Q."/>
            <person name="Zhang B."/>
            <person name="Ji P."/>
            <person name="Sakyi L.B."/>
            <person name="Cui X."/>
            <person name="Yuan T."/>
            <person name="Jiang B."/>
            <person name="Yang W."/>
            <person name="Lam T.T.-Y."/>
            <person name="Chang Q."/>
            <person name="Ding S."/>
            <person name="Wang X."/>
            <person name="Zhu J."/>
            <person name="Ruan X."/>
            <person name="Zhao L."/>
            <person name="Wei J."/>
            <person name="Que T."/>
            <person name="Du C."/>
            <person name="Cheng J."/>
            <person name="Dai P."/>
            <person name="Han X."/>
            <person name="Huang E."/>
            <person name="Gao Y."/>
            <person name="Liu J."/>
            <person name="Shao H."/>
            <person name="Ye R."/>
            <person name="Li L."/>
            <person name="Wei W."/>
            <person name="Wang X."/>
            <person name="Wang C."/>
            <person name="Yang T."/>
            <person name="Huo Q."/>
            <person name="Li W."/>
            <person name="Guo W."/>
            <person name="Chen H."/>
            <person name="Zhou L."/>
            <person name="Ni X."/>
            <person name="Tian J."/>
            <person name="Zhou Y."/>
            <person name="Sheng Y."/>
            <person name="Liu T."/>
            <person name="Pan Y."/>
            <person name="Xia L."/>
            <person name="Li J."/>
            <person name="Zhao F."/>
            <person name="Cao W."/>
        </authorList>
    </citation>
    <scope>NUCLEOTIDE SEQUENCE</scope>
    <source>
        <strain evidence="1">Dsil-2018</strain>
    </source>
</reference>
<sequence length="745" mass="84322">MPTKVRTAGSFSAFIYACLSFYSNFQQSADSSQYSSSSEGESLVLTLPFVSWACCLTVLFVAIMVAIFMLGIALTLTGPGTAAPQRVRRAGADNQTCAKRRCSWLMRTLNDFSPDSAPCDDFYQHVCKTRDGRWLSRTGHMDFDVNSAVSRMFRKPLSPKKRGMAAQKAASLYWACSNVLRHDRSEIGDLRSFMRKMGLDLLAISDKSKKDAVDIMCALFFRYGINTVLSFVMHDLITVNGKKLVSVSFSRSFDAWIVKREKLIAASRAAHFYVHYVNAYHNASRNETWDVLSRVSDADNVACSLLASFLRKREAAPARLRVRHLSRFTQSTVSSQEWVDAFAVHSGSAYAANDVVYAKPAALRFFDALLSRLDHDGVKYEMAWCLLREYGSYADRRLINSVTRHNQTCLERVAAVMGPALYGTYIFRQVSAKSIRTATDMALRIRRQAELDIARATWLGAKTKHQALKKIQNITFHIGFQKGMRTREDLDSYYLNYPFAPKHFLLSWLRASKLTRAKRLGNRNILLPHRGFPTAAYVGQANAVFISADLLRPPVFLPAGPESYNYGGLGQIIAHEIFHAFLISTKGFNKERAYRSEQGTMQDKMRCLKRSHDEALEGATLPQRRDSDAENVADLAGAALAFRTYANLNGRNGTASHHSSEEEQRQMFFVGMCLKHCEHEESDASLFTPSPLRCIVQAEEHARIFDRVSLSRRRRNERRHEVFCYLRRTTSIQAHCHSVLEPYIF</sequence>
<accession>A0ACB8CIK9</accession>
<dbReference type="Proteomes" id="UP000821865">
    <property type="component" value="Chromosome 6"/>
</dbReference>
<keyword evidence="2" id="KW-1185">Reference proteome</keyword>
<evidence type="ECO:0000313" key="2">
    <source>
        <dbReference type="Proteomes" id="UP000821865"/>
    </source>
</evidence>
<proteinExistence type="predicted"/>
<protein>
    <submittedName>
        <fullName evidence="1">Uncharacterized protein</fullName>
    </submittedName>
</protein>
<dbReference type="EMBL" id="CM023475">
    <property type="protein sequence ID" value="KAH7944776.1"/>
    <property type="molecule type" value="Genomic_DNA"/>
</dbReference>